<organism evidence="6 7">
    <name type="scientific">Yeguia hominis</name>
    <dbReference type="NCBI Taxonomy" id="2763662"/>
    <lineage>
        <taxon>Bacteria</taxon>
        <taxon>Bacillati</taxon>
        <taxon>Bacillota</taxon>
        <taxon>Clostridia</taxon>
        <taxon>Eubacteriales</taxon>
        <taxon>Yeguiaceae</taxon>
        <taxon>Yeguia</taxon>
    </lineage>
</organism>
<evidence type="ECO:0000256" key="4">
    <source>
        <dbReference type="ARBA" id="ARBA00023136"/>
    </source>
</evidence>
<dbReference type="EMBL" id="JACRSN010000008">
    <property type="protein sequence ID" value="MBC8533749.1"/>
    <property type="molecule type" value="Genomic_DNA"/>
</dbReference>
<evidence type="ECO:0000256" key="2">
    <source>
        <dbReference type="ARBA" id="ARBA00022692"/>
    </source>
</evidence>
<feature type="transmembrane region" description="Helical" evidence="5">
    <location>
        <begin position="42"/>
        <end position="62"/>
    </location>
</feature>
<evidence type="ECO:0000313" key="6">
    <source>
        <dbReference type="EMBL" id="MBC8533749.1"/>
    </source>
</evidence>
<keyword evidence="1" id="KW-1003">Cell membrane</keyword>
<keyword evidence="2 5" id="KW-0812">Transmembrane</keyword>
<dbReference type="InterPro" id="IPR014205">
    <property type="entry name" value="Spore_YtaF"/>
</dbReference>
<dbReference type="PANTHER" id="PTHR35529:SF2">
    <property type="entry name" value="SPORULATION PROTEIN YTAF-RELATED"/>
    <property type="match status" value="1"/>
</dbReference>
<name>A0A926HRG0_9FIRM</name>
<dbReference type="AlphaFoldDB" id="A0A926HRG0"/>
<keyword evidence="7" id="KW-1185">Reference proteome</keyword>
<accession>A0A926HRG0</accession>
<feature type="transmembrane region" description="Helical" evidence="5">
    <location>
        <begin position="197"/>
        <end position="213"/>
    </location>
</feature>
<dbReference type="InterPro" id="IPR003810">
    <property type="entry name" value="Mntp/YtaF"/>
</dbReference>
<dbReference type="NCBIfam" id="TIGR02840">
    <property type="entry name" value="spore_YtaF"/>
    <property type="match status" value="1"/>
</dbReference>
<dbReference type="PANTHER" id="PTHR35529">
    <property type="entry name" value="MANGANESE EFFLUX PUMP MNTP-RELATED"/>
    <property type="match status" value="1"/>
</dbReference>
<dbReference type="RefSeq" id="WP_249319391.1">
    <property type="nucleotide sequence ID" value="NZ_JACRSN010000008.1"/>
</dbReference>
<keyword evidence="4 5" id="KW-0472">Membrane</keyword>
<keyword evidence="3 5" id="KW-1133">Transmembrane helix</keyword>
<comment type="caution">
    <text evidence="6">The sequence shown here is derived from an EMBL/GenBank/DDBJ whole genome shotgun (WGS) entry which is preliminary data.</text>
</comment>
<sequence>MDGVLQGLPEAALLVFALSLDAFAASFAYGTDRIQIPVSSMLVINGISTGILAISLFLGSLLKNVLPVRLTGALCFAILLILGTEKLCDSAIKAYIRSGRQVQKKVSFSFLNLNFILRVYADPKKADVDASKTLSPAEAASLAVALSLDGLAVGLGAAMHAINGIQVLVLSLAIGAAAVMGGSILGNRLSRKSSVNLSWLSGILLIALAFLKFL</sequence>
<dbReference type="Pfam" id="PF02659">
    <property type="entry name" value="Mntp"/>
    <property type="match status" value="1"/>
</dbReference>
<proteinExistence type="predicted"/>
<gene>
    <name evidence="6" type="primary">ytaF</name>
    <name evidence="6" type="ORF">IAG03_06975</name>
</gene>
<feature type="transmembrane region" description="Helical" evidence="5">
    <location>
        <begin position="68"/>
        <end position="88"/>
    </location>
</feature>
<evidence type="ECO:0000256" key="3">
    <source>
        <dbReference type="ARBA" id="ARBA00022989"/>
    </source>
</evidence>
<reference evidence="6" key="1">
    <citation type="submission" date="2020-08" db="EMBL/GenBank/DDBJ databases">
        <title>Genome public.</title>
        <authorList>
            <person name="Liu C."/>
            <person name="Sun Q."/>
        </authorList>
    </citation>
    <scope>NUCLEOTIDE SEQUENCE</scope>
    <source>
        <strain evidence="6">NSJ-40</strain>
    </source>
</reference>
<evidence type="ECO:0000313" key="7">
    <source>
        <dbReference type="Proteomes" id="UP000651482"/>
    </source>
</evidence>
<dbReference type="Proteomes" id="UP000651482">
    <property type="component" value="Unassembled WGS sequence"/>
</dbReference>
<feature type="transmembrane region" description="Helical" evidence="5">
    <location>
        <begin position="12"/>
        <end position="30"/>
    </location>
</feature>
<evidence type="ECO:0000256" key="1">
    <source>
        <dbReference type="ARBA" id="ARBA00022475"/>
    </source>
</evidence>
<evidence type="ECO:0000256" key="5">
    <source>
        <dbReference type="SAM" id="Phobius"/>
    </source>
</evidence>
<feature type="transmembrane region" description="Helical" evidence="5">
    <location>
        <begin position="165"/>
        <end position="185"/>
    </location>
</feature>
<protein>
    <submittedName>
        <fullName evidence="6">Sporulation membrane protein YtaF</fullName>
    </submittedName>
</protein>